<evidence type="ECO:0000256" key="5">
    <source>
        <dbReference type="ARBA" id="ARBA00022989"/>
    </source>
</evidence>
<evidence type="ECO:0000313" key="9">
    <source>
        <dbReference type="Proteomes" id="UP001549291"/>
    </source>
</evidence>
<protein>
    <recommendedName>
        <fullName evidence="7">UPF0056 membrane protein</fullName>
    </recommendedName>
</protein>
<evidence type="ECO:0000256" key="1">
    <source>
        <dbReference type="ARBA" id="ARBA00004651"/>
    </source>
</evidence>
<dbReference type="PANTHER" id="PTHR33508:SF1">
    <property type="entry name" value="UPF0056 MEMBRANE PROTEIN YHCE"/>
    <property type="match status" value="1"/>
</dbReference>
<evidence type="ECO:0000256" key="2">
    <source>
        <dbReference type="ARBA" id="ARBA00009784"/>
    </source>
</evidence>
<dbReference type="InterPro" id="IPR002771">
    <property type="entry name" value="Multi_antbiot-R_MarC"/>
</dbReference>
<evidence type="ECO:0000256" key="4">
    <source>
        <dbReference type="ARBA" id="ARBA00022692"/>
    </source>
</evidence>
<keyword evidence="5 7" id="KW-1133">Transmembrane helix</keyword>
<comment type="caution">
    <text evidence="8">The sequence shown here is derived from an EMBL/GenBank/DDBJ whole genome shotgun (WGS) entry which is preliminary data.</text>
</comment>
<sequence>MKIGFELFSPSSGGMARPAAEANGTDGAFVPLAMPLMFGPGAIATILGMTSTIKKSSNELASFMAIAAAIVATMLVTFLCLAYAAKLTRALGRLGIDAATRIVGFFVAAMGVGLAFDGVIEALVSHGMSSLH</sequence>
<dbReference type="PANTHER" id="PTHR33508">
    <property type="entry name" value="UPF0056 MEMBRANE PROTEIN YHCE"/>
    <property type="match status" value="1"/>
</dbReference>
<comment type="similarity">
    <text evidence="2 7">Belongs to the UPF0056 (MarC) family.</text>
</comment>
<evidence type="ECO:0000256" key="6">
    <source>
        <dbReference type="ARBA" id="ARBA00023136"/>
    </source>
</evidence>
<reference evidence="8 9" key="1">
    <citation type="submission" date="2024-06" db="EMBL/GenBank/DDBJ databases">
        <title>Genomic Encyclopedia of Type Strains, Phase V (KMG-V): Genome sequencing to study the core and pangenomes of soil and plant-associated prokaryotes.</title>
        <authorList>
            <person name="Whitman W."/>
        </authorList>
    </citation>
    <scope>NUCLEOTIDE SEQUENCE [LARGE SCALE GENOMIC DNA]</scope>
    <source>
        <strain evidence="8 9">USDA 160</strain>
    </source>
</reference>
<feature type="transmembrane region" description="Helical" evidence="7">
    <location>
        <begin position="105"/>
        <end position="124"/>
    </location>
</feature>
<evidence type="ECO:0000313" key="8">
    <source>
        <dbReference type="EMBL" id="MET4723458.1"/>
    </source>
</evidence>
<proteinExistence type="inferred from homology"/>
<dbReference type="EMBL" id="JBEPTQ010000002">
    <property type="protein sequence ID" value="MET4723458.1"/>
    <property type="molecule type" value="Genomic_DNA"/>
</dbReference>
<comment type="subcellular location">
    <subcellularLocation>
        <location evidence="1 7">Cell membrane</location>
        <topology evidence="1 7">Multi-pass membrane protein</topology>
    </subcellularLocation>
</comment>
<name>A0ABV2S2P4_BRAJP</name>
<dbReference type="Pfam" id="PF01914">
    <property type="entry name" value="MarC"/>
    <property type="match status" value="1"/>
</dbReference>
<feature type="transmembrane region" description="Helical" evidence="7">
    <location>
        <begin position="28"/>
        <end position="48"/>
    </location>
</feature>
<evidence type="ECO:0000256" key="7">
    <source>
        <dbReference type="RuleBase" id="RU362048"/>
    </source>
</evidence>
<feature type="transmembrane region" description="Helical" evidence="7">
    <location>
        <begin position="60"/>
        <end position="85"/>
    </location>
</feature>
<gene>
    <name evidence="8" type="ORF">ABIF63_007564</name>
</gene>
<dbReference type="Proteomes" id="UP001549291">
    <property type="component" value="Unassembled WGS sequence"/>
</dbReference>
<evidence type="ECO:0000256" key="3">
    <source>
        <dbReference type="ARBA" id="ARBA00022475"/>
    </source>
</evidence>
<comment type="caution">
    <text evidence="7">Lacks conserved residue(s) required for the propagation of feature annotation.</text>
</comment>
<organism evidence="8 9">
    <name type="scientific">Bradyrhizobium japonicum</name>
    <dbReference type="NCBI Taxonomy" id="375"/>
    <lineage>
        <taxon>Bacteria</taxon>
        <taxon>Pseudomonadati</taxon>
        <taxon>Pseudomonadota</taxon>
        <taxon>Alphaproteobacteria</taxon>
        <taxon>Hyphomicrobiales</taxon>
        <taxon>Nitrobacteraceae</taxon>
        <taxon>Bradyrhizobium</taxon>
    </lineage>
</organism>
<keyword evidence="9" id="KW-1185">Reference proteome</keyword>
<keyword evidence="6 7" id="KW-0472">Membrane</keyword>
<accession>A0ABV2S2P4</accession>
<keyword evidence="3" id="KW-1003">Cell membrane</keyword>
<keyword evidence="4 7" id="KW-0812">Transmembrane</keyword>